<keyword evidence="3" id="KW-1185">Reference proteome</keyword>
<evidence type="ECO:0000313" key="2">
    <source>
        <dbReference type="EMBL" id="CAB3979198.1"/>
    </source>
</evidence>
<comment type="caution">
    <text evidence="2">The sequence shown here is derived from an EMBL/GenBank/DDBJ whole genome shotgun (WGS) entry which is preliminary data.</text>
</comment>
<reference evidence="2" key="1">
    <citation type="submission" date="2020-04" db="EMBL/GenBank/DDBJ databases">
        <authorList>
            <person name="Alioto T."/>
            <person name="Alioto T."/>
            <person name="Gomez Garrido J."/>
        </authorList>
    </citation>
    <scope>NUCLEOTIDE SEQUENCE</scope>
    <source>
        <strain evidence="2">A484AB</strain>
    </source>
</reference>
<proteinExistence type="predicted"/>
<feature type="compositionally biased region" description="Basic and acidic residues" evidence="1">
    <location>
        <begin position="12"/>
        <end position="31"/>
    </location>
</feature>
<protein>
    <submittedName>
        <fullName evidence="2">Uncharacterized protein</fullName>
    </submittedName>
</protein>
<evidence type="ECO:0000313" key="3">
    <source>
        <dbReference type="Proteomes" id="UP001152795"/>
    </source>
</evidence>
<accession>A0A7D9D7S6</accession>
<feature type="compositionally biased region" description="Low complexity" evidence="1">
    <location>
        <begin position="110"/>
        <end position="128"/>
    </location>
</feature>
<name>A0A7D9D7S6_PARCT</name>
<dbReference type="AlphaFoldDB" id="A0A7D9D7S6"/>
<gene>
    <name evidence="2" type="ORF">PACLA_8A057462</name>
</gene>
<organism evidence="2 3">
    <name type="scientific">Paramuricea clavata</name>
    <name type="common">Red gorgonian</name>
    <name type="synonym">Violescent sea-whip</name>
    <dbReference type="NCBI Taxonomy" id="317549"/>
    <lineage>
        <taxon>Eukaryota</taxon>
        <taxon>Metazoa</taxon>
        <taxon>Cnidaria</taxon>
        <taxon>Anthozoa</taxon>
        <taxon>Octocorallia</taxon>
        <taxon>Malacalcyonacea</taxon>
        <taxon>Plexauridae</taxon>
        <taxon>Paramuricea</taxon>
    </lineage>
</organism>
<feature type="compositionally biased region" description="Basic and acidic residues" evidence="1">
    <location>
        <begin position="48"/>
        <end position="58"/>
    </location>
</feature>
<dbReference type="EMBL" id="CACRXK020000176">
    <property type="protein sequence ID" value="CAB3979198.1"/>
    <property type="molecule type" value="Genomic_DNA"/>
</dbReference>
<feature type="compositionally biased region" description="Basic and acidic residues" evidence="1">
    <location>
        <begin position="129"/>
        <end position="143"/>
    </location>
</feature>
<dbReference type="Proteomes" id="UP001152795">
    <property type="component" value="Unassembled WGS sequence"/>
</dbReference>
<sequence length="224" mass="25212">MVNFDSLVIKADVCEDRSTRDSDPSEQEPRRAACNNSRRGIRRAPARKTNERRHDSGHNIKSPLKKAPHPLGCLSPNKEFSTDAGEPSQQYLQGHGDKLHDNDSEQGEYSRLTTQTSSETSSLTSLHSSLDEHHKENNTRDQMSEVASSHELSVKSENLIEVKDVSGVKRKLSESDMSDATSTSGHVKKRKNFLTLKLRCFVYWKAYGLSPCFFPQYVQPFDAS</sequence>
<feature type="region of interest" description="Disordered" evidence="1">
    <location>
        <begin position="1"/>
        <end position="152"/>
    </location>
</feature>
<evidence type="ECO:0000256" key="1">
    <source>
        <dbReference type="SAM" id="MobiDB-lite"/>
    </source>
</evidence>